<dbReference type="InterPro" id="IPR003673">
    <property type="entry name" value="CoA-Trfase_fam_III"/>
</dbReference>
<reference evidence="2 3" key="1">
    <citation type="submission" date="2019-03" db="EMBL/GenBank/DDBJ databases">
        <title>Ramlibacter henchirensis DSM 14656, whole genome shotgun sequence.</title>
        <authorList>
            <person name="Zhang X."/>
            <person name="Feng G."/>
            <person name="Zhu H."/>
        </authorList>
    </citation>
    <scope>NUCLEOTIDE SEQUENCE [LARGE SCALE GENOMIC DNA]</scope>
    <source>
        <strain evidence="2 3">DSM 14656</strain>
    </source>
</reference>
<dbReference type="PANTHER" id="PTHR48207">
    <property type="entry name" value="SUCCINATE--HYDROXYMETHYLGLUTARATE COA-TRANSFERASE"/>
    <property type="match status" value="1"/>
</dbReference>
<keyword evidence="1 2" id="KW-0808">Transferase</keyword>
<proteinExistence type="predicted"/>
<keyword evidence="3" id="KW-1185">Reference proteome</keyword>
<name>A0A4Z0BYF4_9BURK</name>
<accession>A0A4Z0BYF4</accession>
<dbReference type="Proteomes" id="UP000298180">
    <property type="component" value="Unassembled WGS sequence"/>
</dbReference>
<organism evidence="2 3">
    <name type="scientific">Ramlibacter henchirensis</name>
    <dbReference type="NCBI Taxonomy" id="204072"/>
    <lineage>
        <taxon>Bacteria</taxon>
        <taxon>Pseudomonadati</taxon>
        <taxon>Pseudomonadota</taxon>
        <taxon>Betaproteobacteria</taxon>
        <taxon>Burkholderiales</taxon>
        <taxon>Comamonadaceae</taxon>
        <taxon>Ramlibacter</taxon>
    </lineage>
</organism>
<dbReference type="RefSeq" id="WP_135264483.1">
    <property type="nucleotide sequence ID" value="NZ_SMLM01000002.1"/>
</dbReference>
<dbReference type="InterPro" id="IPR044855">
    <property type="entry name" value="CoA-Trfase_III_dom3_sf"/>
</dbReference>
<evidence type="ECO:0000313" key="3">
    <source>
        <dbReference type="Proteomes" id="UP000298180"/>
    </source>
</evidence>
<dbReference type="Gene3D" id="3.40.50.10540">
    <property type="entry name" value="Crotonobetainyl-coa:carnitine coa-transferase, domain 1"/>
    <property type="match status" value="1"/>
</dbReference>
<comment type="caution">
    <text evidence="2">The sequence shown here is derived from an EMBL/GenBank/DDBJ whole genome shotgun (WGS) entry which is preliminary data.</text>
</comment>
<gene>
    <name evidence="2" type="ORF">EZ313_17185</name>
</gene>
<sequence>MTASPSVGPLAGVRIVDFTLFLSGPFATQILGDLGAEVIKVEAPDGDMSRSVPPRFVDGSSTYFGSTNRNKKSLMLDMRTPEGLAIARQLIGEADAVVENFRPGKLAHLGINAATERARKPSLVWASISGFGQDGPLRDRPAYDMIVQAMSGVMSMTGEPGREPVRAGVPIGDLCAGLYAVIGLLSSLLEARRTGVGRDVEVSMLDVQVALLTYQAASYLQGGEVPGLQGSAHDFIPSYRCFRAGDGKVIAVTANTENMFRGLVRVLGLGDLANDPRFKDGKSRYKNRETLINLLNTEFARSSSGDLIERLVAAEVPAAAVDDLEAVFNNPQVLHRGMRLKLHGPSPDQRLEVAGDPMKFNPPGRTVHSFPPRLGEHNGEILARLKQAVA</sequence>
<dbReference type="Pfam" id="PF02515">
    <property type="entry name" value="CoA_transf_3"/>
    <property type="match status" value="1"/>
</dbReference>
<dbReference type="GO" id="GO:0008410">
    <property type="term" value="F:CoA-transferase activity"/>
    <property type="evidence" value="ECO:0007669"/>
    <property type="project" value="TreeGrafter"/>
</dbReference>
<dbReference type="Gene3D" id="3.30.1540.10">
    <property type="entry name" value="formyl-coa transferase, domain 3"/>
    <property type="match status" value="1"/>
</dbReference>
<protein>
    <submittedName>
        <fullName evidence="2">CoA transferase</fullName>
    </submittedName>
</protein>
<dbReference type="PANTHER" id="PTHR48207:SF3">
    <property type="entry name" value="SUCCINATE--HYDROXYMETHYLGLUTARATE COA-TRANSFERASE"/>
    <property type="match status" value="1"/>
</dbReference>
<dbReference type="InterPro" id="IPR023606">
    <property type="entry name" value="CoA-Trfase_III_dom_1_sf"/>
</dbReference>
<evidence type="ECO:0000256" key="1">
    <source>
        <dbReference type="ARBA" id="ARBA00022679"/>
    </source>
</evidence>
<dbReference type="OrthoDB" id="5294844at2"/>
<dbReference type="AlphaFoldDB" id="A0A4Z0BYF4"/>
<dbReference type="InterPro" id="IPR050483">
    <property type="entry name" value="CoA-transferase_III_domain"/>
</dbReference>
<evidence type="ECO:0000313" key="2">
    <source>
        <dbReference type="EMBL" id="TFZ02959.1"/>
    </source>
</evidence>
<dbReference type="EMBL" id="SMLM01000002">
    <property type="protein sequence ID" value="TFZ02959.1"/>
    <property type="molecule type" value="Genomic_DNA"/>
</dbReference>
<dbReference type="SUPFAM" id="SSF89796">
    <property type="entry name" value="CoA-transferase family III (CaiB/BaiF)"/>
    <property type="match status" value="1"/>
</dbReference>